<reference evidence="1" key="1">
    <citation type="submission" date="2024-10" db="EMBL/GenBank/DDBJ databases">
        <authorList>
            <person name="Ryan C."/>
        </authorList>
    </citation>
    <scope>NUCLEOTIDE SEQUENCE [LARGE SCALE GENOMIC DNA]</scope>
</reference>
<organism evidence="1 2">
    <name type="scientific">Urochloa decumbens</name>
    <dbReference type="NCBI Taxonomy" id="240449"/>
    <lineage>
        <taxon>Eukaryota</taxon>
        <taxon>Viridiplantae</taxon>
        <taxon>Streptophyta</taxon>
        <taxon>Embryophyta</taxon>
        <taxon>Tracheophyta</taxon>
        <taxon>Spermatophyta</taxon>
        <taxon>Magnoliopsida</taxon>
        <taxon>Liliopsida</taxon>
        <taxon>Poales</taxon>
        <taxon>Poaceae</taxon>
        <taxon>PACMAD clade</taxon>
        <taxon>Panicoideae</taxon>
        <taxon>Panicodae</taxon>
        <taxon>Paniceae</taxon>
        <taxon>Melinidinae</taxon>
        <taxon>Urochloa</taxon>
    </lineage>
</organism>
<dbReference type="AlphaFoldDB" id="A0ABC9DF01"/>
<keyword evidence="2" id="KW-1185">Reference proteome</keyword>
<accession>A0ABC9DF01</accession>
<evidence type="ECO:0000313" key="1">
    <source>
        <dbReference type="EMBL" id="CAL5037824.1"/>
    </source>
</evidence>
<dbReference type="Proteomes" id="UP001497457">
    <property type="component" value="Chromosome 33rd"/>
</dbReference>
<dbReference type="PANTHER" id="PTHR36138:SF13">
    <property type="entry name" value="OS04G0604500 PROTEIN"/>
    <property type="match status" value="1"/>
</dbReference>
<sequence>MLLMKPTAAEEAAEAAQLGGGLKKKRKIMKQRVPQELIDYLMAARTCEPADEIPEERLAESSQEFREWYATEKAIDDKIDQYEQALINQYLTKGYAETLAEFTDDEDN</sequence>
<dbReference type="PANTHER" id="PTHR36138">
    <property type="entry name" value="EXPRESSED PROTEIN-RELATED"/>
    <property type="match status" value="1"/>
</dbReference>
<protein>
    <submittedName>
        <fullName evidence="1">Uncharacterized protein</fullName>
    </submittedName>
</protein>
<name>A0ABC9DF01_9POAL</name>
<proteinExistence type="predicted"/>
<dbReference type="EMBL" id="OZ075143">
    <property type="protein sequence ID" value="CAL5037824.1"/>
    <property type="molecule type" value="Genomic_DNA"/>
</dbReference>
<gene>
    <name evidence="1" type="ORF">URODEC1_LOCUS84718</name>
</gene>
<evidence type="ECO:0000313" key="2">
    <source>
        <dbReference type="Proteomes" id="UP001497457"/>
    </source>
</evidence>